<dbReference type="PANTHER" id="PTHR13245:SF14">
    <property type="entry name" value="RRP15-LIKE PROTEIN"/>
    <property type="match status" value="1"/>
</dbReference>
<name>A0AAJ6QW19_9ACAR</name>
<feature type="region of interest" description="Disordered" evidence="3">
    <location>
        <begin position="1"/>
        <end position="33"/>
    </location>
</feature>
<feature type="compositionally biased region" description="Basic and acidic residues" evidence="3">
    <location>
        <begin position="1"/>
        <end position="10"/>
    </location>
</feature>
<evidence type="ECO:0000313" key="5">
    <source>
        <dbReference type="RefSeq" id="XP_003745771.1"/>
    </source>
</evidence>
<feature type="compositionally biased region" description="Acidic residues" evidence="3">
    <location>
        <begin position="103"/>
        <end position="121"/>
    </location>
</feature>
<feature type="compositionally biased region" description="Basic and acidic residues" evidence="3">
    <location>
        <begin position="63"/>
        <end position="81"/>
    </location>
</feature>
<dbReference type="GO" id="GO:0030687">
    <property type="term" value="C:preribosome, large subunit precursor"/>
    <property type="evidence" value="ECO:0007669"/>
    <property type="project" value="TreeGrafter"/>
</dbReference>
<feature type="compositionally biased region" description="Basic and acidic residues" evidence="3">
    <location>
        <begin position="173"/>
        <end position="193"/>
    </location>
</feature>
<proteinExistence type="inferred from homology"/>
<dbReference type="InterPro" id="IPR012459">
    <property type="entry name" value="Rrp15"/>
</dbReference>
<dbReference type="GO" id="GO:0000460">
    <property type="term" value="P:maturation of 5.8S rRNA"/>
    <property type="evidence" value="ECO:0007669"/>
    <property type="project" value="TreeGrafter"/>
</dbReference>
<feature type="region of interest" description="Disordered" evidence="3">
    <location>
        <begin position="51"/>
        <end position="129"/>
    </location>
</feature>
<dbReference type="GeneID" id="100897558"/>
<dbReference type="AlphaFoldDB" id="A0AAJ6QW19"/>
<dbReference type="RefSeq" id="XP_003745771.1">
    <property type="nucleotide sequence ID" value="XM_003745723.1"/>
</dbReference>
<evidence type="ECO:0000313" key="4">
    <source>
        <dbReference type="Proteomes" id="UP000694867"/>
    </source>
</evidence>
<accession>A0AAJ6QW19</accession>
<feature type="region of interest" description="Disordered" evidence="3">
    <location>
        <begin position="173"/>
        <end position="196"/>
    </location>
</feature>
<reference evidence="5" key="1">
    <citation type="submission" date="2025-08" db="UniProtKB">
        <authorList>
            <consortium name="RefSeq"/>
        </authorList>
    </citation>
    <scope>IDENTIFICATION</scope>
</reference>
<keyword evidence="4" id="KW-1185">Reference proteome</keyword>
<sequence>MAETAVKDSDPDASLGSASDEEQQAGRDDLVGGNEGWANVFAKVLTQNPKLKKKKKTVVLSKARKDAEIERRKELAASGKDRPKKRIAREPMKIVDGEGKVVDEEEVSEGDEDDNSESDEAASEKKSVLDKIRRKKERLTYGLVEAQPGDPYEKNLLRTATKGVVQLFNAVNKHQEQQRAKQKADSSDDEDHRYKKGRFMDTLYKIQEKKKGKDESKWEALKDDFMMNSKMRDWDKQAGSDDD</sequence>
<organism evidence="4 5">
    <name type="scientific">Galendromus occidentalis</name>
    <name type="common">western predatory mite</name>
    <dbReference type="NCBI Taxonomy" id="34638"/>
    <lineage>
        <taxon>Eukaryota</taxon>
        <taxon>Metazoa</taxon>
        <taxon>Ecdysozoa</taxon>
        <taxon>Arthropoda</taxon>
        <taxon>Chelicerata</taxon>
        <taxon>Arachnida</taxon>
        <taxon>Acari</taxon>
        <taxon>Parasitiformes</taxon>
        <taxon>Mesostigmata</taxon>
        <taxon>Gamasina</taxon>
        <taxon>Phytoseioidea</taxon>
        <taxon>Phytoseiidae</taxon>
        <taxon>Typhlodrominae</taxon>
        <taxon>Galendromus</taxon>
    </lineage>
</organism>
<gene>
    <name evidence="5" type="primary">LOC100897558</name>
</gene>
<comment type="similarity">
    <text evidence="1">Belongs to the RRP15 family.</text>
</comment>
<protein>
    <recommendedName>
        <fullName evidence="2">RRP15-like protein</fullName>
    </recommendedName>
</protein>
<dbReference type="KEGG" id="goe:100897558"/>
<dbReference type="Pfam" id="PF07890">
    <property type="entry name" value="Rrp15p"/>
    <property type="match status" value="1"/>
</dbReference>
<evidence type="ECO:0000256" key="1">
    <source>
        <dbReference type="ARBA" id="ARBA00007462"/>
    </source>
</evidence>
<evidence type="ECO:0000256" key="2">
    <source>
        <dbReference type="ARBA" id="ARBA00017475"/>
    </source>
</evidence>
<evidence type="ECO:0000256" key="3">
    <source>
        <dbReference type="SAM" id="MobiDB-lite"/>
    </source>
</evidence>
<dbReference type="Proteomes" id="UP000694867">
    <property type="component" value="Unplaced"/>
</dbReference>
<feature type="compositionally biased region" description="Basic and acidic residues" evidence="3">
    <location>
        <begin position="88"/>
        <end position="102"/>
    </location>
</feature>
<dbReference type="PANTHER" id="PTHR13245">
    <property type="entry name" value="RRP15-LIKE PROTEIN"/>
    <property type="match status" value="1"/>
</dbReference>
<dbReference type="GO" id="GO:0000470">
    <property type="term" value="P:maturation of LSU-rRNA"/>
    <property type="evidence" value="ECO:0007669"/>
    <property type="project" value="TreeGrafter"/>
</dbReference>